<feature type="transmembrane region" description="Helical" evidence="6">
    <location>
        <begin position="542"/>
        <end position="561"/>
    </location>
</feature>
<feature type="transmembrane region" description="Helical" evidence="6">
    <location>
        <begin position="42"/>
        <end position="62"/>
    </location>
</feature>
<dbReference type="GO" id="GO:0016020">
    <property type="term" value="C:membrane"/>
    <property type="evidence" value="ECO:0007669"/>
    <property type="project" value="UniProtKB-SubCell"/>
</dbReference>
<evidence type="ECO:0000256" key="6">
    <source>
        <dbReference type="SAM" id="Phobius"/>
    </source>
</evidence>
<feature type="transmembrane region" description="Helical" evidence="6">
    <location>
        <begin position="594"/>
        <end position="614"/>
    </location>
</feature>
<reference evidence="8" key="1">
    <citation type="submission" date="2015-04" db="UniProtKB">
        <authorList>
            <consortium name="EnsemblPlants"/>
        </authorList>
    </citation>
    <scope>IDENTIFICATION</scope>
    <source>
        <strain evidence="8">SL10</strain>
    </source>
</reference>
<dbReference type="PANTHER" id="PTHR31218">
    <property type="entry name" value="WAT1-RELATED PROTEIN"/>
    <property type="match status" value="1"/>
</dbReference>
<organism evidence="8">
    <name type="scientific">Oryza nivara</name>
    <name type="common">Indian wild rice</name>
    <name type="synonym">Oryza sativa f. spontanea</name>
    <dbReference type="NCBI Taxonomy" id="4536"/>
    <lineage>
        <taxon>Eukaryota</taxon>
        <taxon>Viridiplantae</taxon>
        <taxon>Streptophyta</taxon>
        <taxon>Embryophyta</taxon>
        <taxon>Tracheophyta</taxon>
        <taxon>Spermatophyta</taxon>
        <taxon>Magnoliopsida</taxon>
        <taxon>Liliopsida</taxon>
        <taxon>Poales</taxon>
        <taxon>Poaceae</taxon>
        <taxon>BOP clade</taxon>
        <taxon>Oryzoideae</taxon>
        <taxon>Oryzeae</taxon>
        <taxon>Oryzinae</taxon>
        <taxon>Oryza</taxon>
    </lineage>
</organism>
<name>A0A0E0HJR6_ORYNI</name>
<feature type="transmembrane region" description="Helical" evidence="6">
    <location>
        <begin position="469"/>
        <end position="489"/>
    </location>
</feature>
<evidence type="ECO:0000256" key="1">
    <source>
        <dbReference type="ARBA" id="ARBA00004141"/>
    </source>
</evidence>
<evidence type="ECO:0000256" key="2">
    <source>
        <dbReference type="ARBA" id="ARBA00007635"/>
    </source>
</evidence>
<dbReference type="EnsemblPlants" id="ONIVA06G00580.1">
    <property type="protein sequence ID" value="ONIVA06G00580.1"/>
    <property type="gene ID" value="ONIVA06G00580"/>
</dbReference>
<feature type="transmembrane region" description="Helical" evidence="6">
    <location>
        <begin position="568"/>
        <end position="588"/>
    </location>
</feature>
<keyword evidence="3 6" id="KW-0812">Transmembrane</keyword>
<dbReference type="InterPro" id="IPR030184">
    <property type="entry name" value="WAT1-related"/>
</dbReference>
<evidence type="ECO:0000256" key="3">
    <source>
        <dbReference type="ARBA" id="ARBA00022692"/>
    </source>
</evidence>
<evidence type="ECO:0000256" key="4">
    <source>
        <dbReference type="ARBA" id="ARBA00022989"/>
    </source>
</evidence>
<dbReference type="STRING" id="4536.A0A0E0HJR6"/>
<evidence type="ECO:0000256" key="5">
    <source>
        <dbReference type="ARBA" id="ARBA00023136"/>
    </source>
</evidence>
<keyword evidence="4 6" id="KW-1133">Transmembrane helix</keyword>
<feature type="transmembrane region" description="Helical" evidence="6">
    <location>
        <begin position="243"/>
        <end position="262"/>
    </location>
</feature>
<feature type="domain" description="EamA" evidence="7">
    <location>
        <begin position="167"/>
        <end position="286"/>
    </location>
</feature>
<feature type="transmembrane region" description="Helical" evidence="6">
    <location>
        <begin position="385"/>
        <end position="405"/>
    </location>
</feature>
<dbReference type="Pfam" id="PF00892">
    <property type="entry name" value="EamA"/>
    <property type="match status" value="3"/>
</dbReference>
<dbReference type="OMA" id="ANHWILG"/>
<feature type="transmembrane region" description="Helical" evidence="6">
    <location>
        <begin position="354"/>
        <end position="373"/>
    </location>
</feature>
<feature type="transmembrane region" description="Helical" evidence="6">
    <location>
        <begin position="74"/>
        <end position="96"/>
    </location>
</feature>
<sequence length="644" mass="70718">MWKMSQVDEWKPVIAMLFFDLISAVTTALLKKALAEGLDRLVLITLRQLVATIFLAPIAYFKERGKRPKLTLEILVYLFFSAALGAALSQYTFFYGLQYTTATFAITFTNMSPVITFLIAALLRVESLNMKNKAGAAKIIGTLMSFAGVMLLTLYKGVALTHQVVSSTKLTKKYPALYSSTAYMFLISSLQGGALTAAIQRRASVWVLTRTVEIVAVLYTGIMGSGVGYVLMTWCVEKRGPVFTSAFIPIIQIMVAIIDFFYLHENLYLGSVVGSILMILGLYILLWGKNRDTSAAASAKEAKEEEEDKEKQLKIHLMLNPDFWGRPPDQTLVESKGKASGFPEMWRAGCMEQWMPTVSMVATNVVIAIMTALIKQALNQGMNRLVLITFRQMVATVFLGPIAYFKERFEALNVKSRSGSAKISGTLVSLSGAMMLTFYKGSALTHTPSSSSSPASSSSHCQAEEHDTAHWVIGSVSMLANVVGFALWLMLQRKFTRKYPAIYSATAFMSLFSCLQAGALALSIQRSSISIWVLKGKIEIATVVYCGVVASGFGYLMLTYCVEKRGPVFTAAFSPLSQIFVAGIDLFILHEPLYLGSVLGSVLVIVGLYLVLWGKREETAAVSKDAIASPEKPVQDVEQQQEKV</sequence>
<keyword evidence="5 6" id="KW-0472">Membrane</keyword>
<accession>A0A0E0HJR6</accession>
<dbReference type="InterPro" id="IPR037185">
    <property type="entry name" value="EmrE-like"/>
</dbReference>
<feature type="transmembrane region" description="Helical" evidence="6">
    <location>
        <begin position="102"/>
        <end position="123"/>
    </location>
</feature>
<feature type="transmembrane region" description="Helical" evidence="6">
    <location>
        <begin position="267"/>
        <end position="286"/>
    </location>
</feature>
<feature type="transmembrane region" description="Helical" evidence="6">
    <location>
        <begin position="175"/>
        <end position="199"/>
    </location>
</feature>
<feature type="domain" description="EamA" evidence="7">
    <location>
        <begin position="473"/>
        <end position="612"/>
    </location>
</feature>
<evidence type="ECO:0000313" key="9">
    <source>
        <dbReference type="Proteomes" id="UP000006591"/>
    </source>
</evidence>
<dbReference type="AlphaFoldDB" id="A0A0E0HJR6"/>
<comment type="similarity">
    <text evidence="2">Belongs to the drug/metabolite transporter (DMT) superfamily. Plant drug/metabolite exporter (P-DME) (TC 2.A.7.4) family.</text>
</comment>
<dbReference type="Gramene" id="ONIVA06G00580.1">
    <property type="protein sequence ID" value="ONIVA06G00580.1"/>
    <property type="gene ID" value="ONIVA06G00580"/>
</dbReference>
<comment type="subcellular location">
    <subcellularLocation>
        <location evidence="1">Membrane</location>
        <topology evidence="1">Multi-pass membrane protein</topology>
    </subcellularLocation>
</comment>
<evidence type="ECO:0000259" key="7">
    <source>
        <dbReference type="Pfam" id="PF00892"/>
    </source>
</evidence>
<protein>
    <recommendedName>
        <fullName evidence="7">EamA domain-containing protein</fullName>
    </recommendedName>
</protein>
<dbReference type="HOGENOM" id="CLU_005241_1_0_1"/>
<evidence type="ECO:0000313" key="8">
    <source>
        <dbReference type="EnsemblPlants" id="ONIVA06G00580.1"/>
    </source>
</evidence>
<proteinExistence type="inferred from homology"/>
<dbReference type="SUPFAM" id="SSF103481">
    <property type="entry name" value="Multidrug resistance efflux transporter EmrE"/>
    <property type="match status" value="3"/>
</dbReference>
<dbReference type="InterPro" id="IPR000620">
    <property type="entry name" value="EamA_dom"/>
</dbReference>
<dbReference type="GO" id="GO:0022857">
    <property type="term" value="F:transmembrane transporter activity"/>
    <property type="evidence" value="ECO:0007669"/>
    <property type="project" value="InterPro"/>
</dbReference>
<keyword evidence="9" id="KW-1185">Reference proteome</keyword>
<dbReference type="Proteomes" id="UP000006591">
    <property type="component" value="Chromosome 6"/>
</dbReference>
<feature type="domain" description="EamA" evidence="7">
    <location>
        <begin position="13"/>
        <end position="153"/>
    </location>
</feature>
<reference evidence="8" key="2">
    <citation type="submission" date="2018-04" db="EMBL/GenBank/DDBJ databases">
        <title>OnivRS2 (Oryza nivara Reference Sequence Version 2).</title>
        <authorList>
            <person name="Zhang J."/>
            <person name="Kudrna D."/>
            <person name="Lee S."/>
            <person name="Talag J."/>
            <person name="Rajasekar S."/>
            <person name="Welchert J."/>
            <person name="Hsing Y.-I."/>
            <person name="Wing R.A."/>
        </authorList>
    </citation>
    <scope>NUCLEOTIDE SEQUENCE [LARGE SCALE GENOMIC DNA]</scope>
    <source>
        <strain evidence="8">SL10</strain>
    </source>
</reference>
<feature type="transmembrane region" description="Helical" evidence="6">
    <location>
        <begin position="211"/>
        <end position="231"/>
    </location>
</feature>
<dbReference type="eggNOG" id="ENOG502QWIP">
    <property type="taxonomic scope" value="Eukaryota"/>
</dbReference>
<feature type="transmembrane region" description="Helical" evidence="6">
    <location>
        <begin position="501"/>
        <end position="522"/>
    </location>
</feature>
<feature type="transmembrane region" description="Helical" evidence="6">
    <location>
        <begin position="12"/>
        <end position="30"/>
    </location>
</feature>